<feature type="compositionally biased region" description="Polar residues" evidence="1">
    <location>
        <begin position="302"/>
        <end position="311"/>
    </location>
</feature>
<feature type="compositionally biased region" description="Low complexity" evidence="1">
    <location>
        <begin position="212"/>
        <end position="226"/>
    </location>
</feature>
<organism evidence="3 4">
    <name type="scientific">Sporisorium scitamineum</name>
    <dbReference type="NCBI Taxonomy" id="49012"/>
    <lineage>
        <taxon>Eukaryota</taxon>
        <taxon>Fungi</taxon>
        <taxon>Dikarya</taxon>
        <taxon>Basidiomycota</taxon>
        <taxon>Ustilaginomycotina</taxon>
        <taxon>Ustilaginomycetes</taxon>
        <taxon>Ustilaginales</taxon>
        <taxon>Ustilaginaceae</taxon>
        <taxon>Sporisorium</taxon>
    </lineage>
</organism>
<feature type="compositionally biased region" description="Basic and acidic residues" evidence="1">
    <location>
        <begin position="1"/>
        <end position="13"/>
    </location>
</feature>
<feature type="region of interest" description="Disordered" evidence="1">
    <location>
        <begin position="1"/>
        <end position="53"/>
    </location>
</feature>
<gene>
    <name evidence="3" type="primary">SSCI52280.1</name>
    <name evidence="2" type="ORF">SPSC_03453</name>
</gene>
<accession>A0A0F7S0T3</accession>
<feature type="compositionally biased region" description="Polar residues" evidence="1">
    <location>
        <begin position="38"/>
        <end position="51"/>
    </location>
</feature>
<evidence type="ECO:0000313" key="2">
    <source>
        <dbReference type="EMBL" id="CDR87609.1"/>
    </source>
</evidence>
<sequence length="428" mass="46762">MPRHNRFDRDRLVARRFPYPPHQRTTGSEARSIGRSPDPTSQPRVNMSSPFEQRDVRWLSENGRASARLGSVSLAAVPAVPAVPAMPAMSATSSVSTVSAVSTVPVATLRETLFDLLAQLVQLSLDPQPLLTPCINIVNRIVSIQGLPRDVYLDFVNQQIALYTAHTEQRATDLGQVVSDLCQTISRRVAIASPPPCTHAAYRDESASPSASAASSFAARSPRPGSVQRLTSTDRSDPDVSPGLGRRRHDFEGPMAFCRETSLDADRRLSPHQQQHFQHDKSSNWPHDPMLPPPPSPSPDSTGSLRLTDSSAGIDDQNHISDVFDDPVYPALDAPCDGLDLDFEPRPFDQTNAARAQDPSAVLAQASNTHVDRQPNDVVDATAVETIASSSKRRAVKNDAKFRATYSRKLKALKRARRPDGTFQPHTP</sequence>
<feature type="region of interest" description="Disordered" evidence="1">
    <location>
        <begin position="212"/>
        <end position="255"/>
    </location>
</feature>
<dbReference type="EMBL" id="LK056667">
    <property type="protein sequence ID" value="CDR87609.1"/>
    <property type="molecule type" value="Genomic_DNA"/>
</dbReference>
<feature type="compositionally biased region" description="Pro residues" evidence="1">
    <location>
        <begin position="289"/>
        <end position="298"/>
    </location>
</feature>
<dbReference type="AlphaFoldDB" id="A0A0F7S0T3"/>
<dbReference type="EMBL" id="CCFA01003105">
    <property type="protein sequence ID" value="CDS00834.1"/>
    <property type="molecule type" value="Genomic_DNA"/>
</dbReference>
<feature type="region of interest" description="Disordered" evidence="1">
    <location>
        <begin position="269"/>
        <end position="328"/>
    </location>
</feature>
<keyword evidence="4" id="KW-1185">Reference proteome</keyword>
<reference evidence="3" key="2">
    <citation type="submission" date="2014-06" db="EMBL/GenBank/DDBJ databases">
        <authorList>
            <person name="Berkman J.Paul."/>
        </authorList>
    </citation>
    <scope>NUCLEOTIDE SEQUENCE [LARGE SCALE GENOMIC DNA]</scope>
</reference>
<name>A0A0F7S0T3_9BASI</name>
<reference evidence="4" key="3">
    <citation type="submission" date="2014-06" db="EMBL/GenBank/DDBJ databases">
        <authorList>
            <person name="Berkman P.J."/>
        </authorList>
    </citation>
    <scope>NUCLEOTIDE SEQUENCE [LARGE SCALE GENOMIC DNA]</scope>
</reference>
<evidence type="ECO:0000256" key="1">
    <source>
        <dbReference type="SAM" id="MobiDB-lite"/>
    </source>
</evidence>
<evidence type="ECO:0000313" key="4">
    <source>
        <dbReference type="Proteomes" id="UP000242770"/>
    </source>
</evidence>
<evidence type="ECO:0000313" key="3">
    <source>
        <dbReference type="EMBL" id="CDS00834.1"/>
    </source>
</evidence>
<protein>
    <submittedName>
        <fullName evidence="3">Uncharacterized protein</fullName>
    </submittedName>
</protein>
<dbReference type="Proteomes" id="UP000242770">
    <property type="component" value="Unassembled WGS sequence"/>
</dbReference>
<proteinExistence type="predicted"/>
<reference evidence="2" key="1">
    <citation type="submission" date="2014-06" db="EMBL/GenBank/DDBJ databases">
        <authorList>
            <person name="Ju J."/>
            <person name="Zhang J."/>
        </authorList>
    </citation>
    <scope>NUCLEOTIDE SEQUENCE</scope>
    <source>
        <strain evidence="2">SscI8</strain>
    </source>
</reference>